<dbReference type="AlphaFoldDB" id="A0A1G8IQZ0"/>
<evidence type="ECO:0000313" key="2">
    <source>
        <dbReference type="Proteomes" id="UP000199258"/>
    </source>
</evidence>
<accession>A0A1G8IQZ0</accession>
<dbReference type="EMBL" id="FNDT01000007">
    <property type="protein sequence ID" value="SDI20910.1"/>
    <property type="molecule type" value="Genomic_DNA"/>
</dbReference>
<sequence>MNGLAILANNSTEPIDPGVGTCIYGFELPSGSRSRLSQPSA</sequence>
<name>A0A1G8IQZ0_9MICC</name>
<protein>
    <submittedName>
        <fullName evidence="1">Uncharacterized protein</fullName>
    </submittedName>
</protein>
<keyword evidence="2" id="KW-1185">Reference proteome</keyword>
<gene>
    <name evidence="1" type="ORF">SAMN04488693_107103</name>
</gene>
<reference evidence="1 2" key="1">
    <citation type="submission" date="2016-10" db="EMBL/GenBank/DDBJ databases">
        <authorList>
            <person name="de Groot N.N."/>
        </authorList>
    </citation>
    <scope>NUCLEOTIDE SEQUENCE [LARGE SCALE GENOMIC DNA]</scope>
    <source>
        <strain evidence="1 2">NP_1H</strain>
    </source>
</reference>
<evidence type="ECO:0000313" key="1">
    <source>
        <dbReference type="EMBL" id="SDI20910.1"/>
    </source>
</evidence>
<dbReference type="Proteomes" id="UP000199258">
    <property type="component" value="Unassembled WGS sequence"/>
</dbReference>
<organism evidence="1 2">
    <name type="scientific">Arthrobacter subterraneus</name>
    <dbReference type="NCBI Taxonomy" id="335973"/>
    <lineage>
        <taxon>Bacteria</taxon>
        <taxon>Bacillati</taxon>
        <taxon>Actinomycetota</taxon>
        <taxon>Actinomycetes</taxon>
        <taxon>Micrococcales</taxon>
        <taxon>Micrococcaceae</taxon>
        <taxon>Arthrobacter</taxon>
    </lineage>
</organism>
<proteinExistence type="predicted"/>